<protein>
    <recommendedName>
        <fullName evidence="3">Reverse transcriptase domain-containing protein</fullName>
    </recommendedName>
</protein>
<feature type="region of interest" description="Disordered" evidence="1">
    <location>
        <begin position="69"/>
        <end position="104"/>
    </location>
</feature>
<dbReference type="EMBL" id="BKCJ010004643">
    <property type="protein sequence ID" value="GEU62257.1"/>
    <property type="molecule type" value="Genomic_DNA"/>
</dbReference>
<name>A0A6L2LMR2_TANCI</name>
<organism evidence="2">
    <name type="scientific">Tanacetum cinerariifolium</name>
    <name type="common">Dalmatian daisy</name>
    <name type="synonym">Chrysanthemum cinerariifolium</name>
    <dbReference type="NCBI Taxonomy" id="118510"/>
    <lineage>
        <taxon>Eukaryota</taxon>
        <taxon>Viridiplantae</taxon>
        <taxon>Streptophyta</taxon>
        <taxon>Embryophyta</taxon>
        <taxon>Tracheophyta</taxon>
        <taxon>Spermatophyta</taxon>
        <taxon>Magnoliopsida</taxon>
        <taxon>eudicotyledons</taxon>
        <taxon>Gunneridae</taxon>
        <taxon>Pentapetalae</taxon>
        <taxon>asterids</taxon>
        <taxon>campanulids</taxon>
        <taxon>Asterales</taxon>
        <taxon>Asteraceae</taxon>
        <taxon>Asteroideae</taxon>
        <taxon>Anthemideae</taxon>
        <taxon>Anthemidinae</taxon>
        <taxon>Tanacetum</taxon>
    </lineage>
</organism>
<proteinExistence type="predicted"/>
<sequence length="201" mass="22773">MMIGSLIVQRPNGITIGFEGVSERVLSGAERVAEEMRREVPKGRTSNGENAGFNLSGFVGNMTSVNQRVNPPPNEYVEGSNRPTKRFSWDGSRSRKKNRGKFTPYNKDNGILESLFKSLRELLAIKKVVKAFNPHTRMTGKRKNKDITKYCHFCKDHGHNTNYYRELKSQIEEAVKSRQLAHLVKGIKKGKNKASDTQMSE</sequence>
<reference evidence="2" key="1">
    <citation type="journal article" date="2019" name="Sci. Rep.">
        <title>Draft genome of Tanacetum cinerariifolium, the natural source of mosquito coil.</title>
        <authorList>
            <person name="Yamashiro T."/>
            <person name="Shiraishi A."/>
            <person name="Satake H."/>
            <person name="Nakayama K."/>
        </authorList>
    </citation>
    <scope>NUCLEOTIDE SEQUENCE</scope>
</reference>
<comment type="caution">
    <text evidence="2">The sequence shown here is derived from an EMBL/GenBank/DDBJ whole genome shotgun (WGS) entry which is preliminary data.</text>
</comment>
<dbReference type="AlphaFoldDB" id="A0A6L2LMR2"/>
<gene>
    <name evidence="2" type="ORF">Tci_034235</name>
</gene>
<evidence type="ECO:0000256" key="1">
    <source>
        <dbReference type="SAM" id="MobiDB-lite"/>
    </source>
</evidence>
<evidence type="ECO:0008006" key="3">
    <source>
        <dbReference type="Google" id="ProtNLM"/>
    </source>
</evidence>
<evidence type="ECO:0000313" key="2">
    <source>
        <dbReference type="EMBL" id="GEU62257.1"/>
    </source>
</evidence>
<accession>A0A6L2LMR2</accession>